<accession>A0A066X1X4</accession>
<evidence type="ECO:0000313" key="2">
    <source>
        <dbReference type="Proteomes" id="UP000027064"/>
    </source>
</evidence>
<dbReference type="GO" id="GO:0046872">
    <property type="term" value="F:metal ion binding"/>
    <property type="evidence" value="ECO:0007669"/>
    <property type="project" value="InterPro"/>
</dbReference>
<evidence type="ECO:0000313" key="1">
    <source>
        <dbReference type="EMBL" id="KDN56875.1"/>
    </source>
</evidence>
<protein>
    <submittedName>
        <fullName evidence="1">Mercury transporter</fullName>
    </submittedName>
</protein>
<name>A0A066X1X4_9FLAO</name>
<dbReference type="Proteomes" id="UP000027064">
    <property type="component" value="Unassembled WGS sequence"/>
</dbReference>
<organism evidence="1 2">
    <name type="scientific">Flavobacterium seoulense</name>
    <dbReference type="NCBI Taxonomy" id="1492738"/>
    <lineage>
        <taxon>Bacteria</taxon>
        <taxon>Pseudomonadati</taxon>
        <taxon>Bacteroidota</taxon>
        <taxon>Flavobacteriia</taxon>
        <taxon>Flavobacteriales</taxon>
        <taxon>Flavobacteriaceae</taxon>
        <taxon>Flavobacterium</taxon>
    </lineage>
</organism>
<dbReference type="InterPro" id="IPR036163">
    <property type="entry name" value="HMA_dom_sf"/>
</dbReference>
<gene>
    <name evidence="1" type="ORF">FEM21_03780</name>
</gene>
<proteinExistence type="predicted"/>
<dbReference type="SUPFAM" id="SSF55008">
    <property type="entry name" value="HMA, heavy metal-associated domain"/>
    <property type="match status" value="1"/>
</dbReference>
<dbReference type="Gene3D" id="3.30.70.100">
    <property type="match status" value="1"/>
</dbReference>
<dbReference type="AlphaFoldDB" id="A0A066X1X4"/>
<comment type="caution">
    <text evidence="1">The sequence shown here is derived from an EMBL/GenBank/DDBJ whole genome shotgun (WGS) entry which is preliminary data.</text>
</comment>
<keyword evidence="2" id="KW-1185">Reference proteome</keyword>
<dbReference type="STRING" id="1492738.FEM21_03780"/>
<sequence length="116" mass="12848">MIAVVLLSTISITAQIKNEKTETVKILGNCSMCKKTIETAGNIKNVAVVNWDTKTKMATLKYDASKINSDDILKKIAAAGYENEKFTADETQYNKLHACCQYDRDVVSPTKKAVKK</sequence>
<reference evidence="1 2" key="1">
    <citation type="submission" date="2014-05" db="EMBL/GenBank/DDBJ databases">
        <title>Genome Sequence of Flavobacterium sp. EM1321.</title>
        <authorList>
            <person name="Shin S.-K."/>
            <person name="Yi H."/>
        </authorList>
    </citation>
    <scope>NUCLEOTIDE SEQUENCE [LARGE SCALE GENOMIC DNA]</scope>
    <source>
        <strain evidence="1 2">EM1321</strain>
    </source>
</reference>
<dbReference type="EMBL" id="JNCA01000001">
    <property type="protein sequence ID" value="KDN56875.1"/>
    <property type="molecule type" value="Genomic_DNA"/>
</dbReference>
<dbReference type="eggNOG" id="COG2608">
    <property type="taxonomic scope" value="Bacteria"/>
</dbReference>
<dbReference type="PATRIC" id="fig|1492738.3.peg.373"/>